<dbReference type="Gene3D" id="3.40.190.10">
    <property type="entry name" value="Periplasmic binding protein-like II"/>
    <property type="match status" value="1"/>
</dbReference>
<evidence type="ECO:0000313" key="1">
    <source>
        <dbReference type="EMBL" id="MFG1708566.1"/>
    </source>
</evidence>
<proteinExistence type="predicted"/>
<protein>
    <recommendedName>
        <fullName evidence="3">4,5-dihydroxyphthalate decarboxylase</fullName>
    </recommendedName>
</protein>
<dbReference type="RefSeq" id="WP_393172798.1">
    <property type="nucleotide sequence ID" value="NZ_JBICRM010000029.1"/>
</dbReference>
<sequence>MRYVTLTRAQGNNRAVIDGSVVPQGFPLELAQEAVLVQGFRKMVRNLAYDVSEMALTTYLCAREHGVRFTALPVFLVRGFHHGAILVRRDGSITGAKQLTGRRVGVNRGYTVTTGVWGRAILDTEGGLDLDSVTWVRSGDEHVADYRQPANVVSAPSGRTLIDLLKAGELDAVIGVDTDDPDVTPLIANPGQAGFAALRERGLYPINHLVVVKDDVLAAEPRIAAAVFEAFAESKRRYVERLRSGTVENASDRMYARVLAETGADPLPYGLEPNRAVLEELMGHAVRQHILAAPVRLEDLFAPSTLDLAG</sequence>
<reference evidence="1 2" key="1">
    <citation type="submission" date="2024-10" db="EMBL/GenBank/DDBJ databases">
        <authorList>
            <person name="Topkara A.R."/>
            <person name="Saygin H."/>
        </authorList>
    </citation>
    <scope>NUCLEOTIDE SEQUENCE [LARGE SCALE GENOMIC DNA]</scope>
    <source>
        <strain evidence="1 2">M3C6</strain>
    </source>
</reference>
<gene>
    <name evidence="1" type="ORF">ACFLIM_35735</name>
</gene>
<organism evidence="1 2">
    <name type="scientific">Nonomuraea marmarensis</name>
    <dbReference type="NCBI Taxonomy" id="3351344"/>
    <lineage>
        <taxon>Bacteria</taxon>
        <taxon>Bacillati</taxon>
        <taxon>Actinomycetota</taxon>
        <taxon>Actinomycetes</taxon>
        <taxon>Streptosporangiales</taxon>
        <taxon>Streptosporangiaceae</taxon>
        <taxon>Nonomuraea</taxon>
    </lineage>
</organism>
<accession>A0ABW7AQ71</accession>
<evidence type="ECO:0008006" key="3">
    <source>
        <dbReference type="Google" id="ProtNLM"/>
    </source>
</evidence>
<evidence type="ECO:0000313" key="2">
    <source>
        <dbReference type="Proteomes" id="UP001603978"/>
    </source>
</evidence>
<dbReference type="SUPFAM" id="SSF53850">
    <property type="entry name" value="Periplasmic binding protein-like II"/>
    <property type="match status" value="1"/>
</dbReference>
<name>A0ABW7AQ71_9ACTN</name>
<dbReference type="Proteomes" id="UP001603978">
    <property type="component" value="Unassembled WGS sequence"/>
</dbReference>
<keyword evidence="2" id="KW-1185">Reference proteome</keyword>
<dbReference type="EMBL" id="JBICRM010000029">
    <property type="protein sequence ID" value="MFG1708566.1"/>
    <property type="molecule type" value="Genomic_DNA"/>
</dbReference>
<comment type="caution">
    <text evidence="1">The sequence shown here is derived from an EMBL/GenBank/DDBJ whole genome shotgun (WGS) entry which is preliminary data.</text>
</comment>